<gene>
    <name evidence="1" type="ORF">RPERSI_LOCUS30399</name>
</gene>
<dbReference type="Proteomes" id="UP000789920">
    <property type="component" value="Unassembled WGS sequence"/>
</dbReference>
<feature type="non-terminal residue" evidence="1">
    <location>
        <position position="1"/>
    </location>
</feature>
<keyword evidence="2" id="KW-1185">Reference proteome</keyword>
<evidence type="ECO:0000313" key="2">
    <source>
        <dbReference type="Proteomes" id="UP000789920"/>
    </source>
</evidence>
<proteinExistence type="predicted"/>
<evidence type="ECO:0000313" key="1">
    <source>
        <dbReference type="EMBL" id="CAG8837695.1"/>
    </source>
</evidence>
<dbReference type="EMBL" id="CAJVQC010118401">
    <property type="protein sequence ID" value="CAG8837695.1"/>
    <property type="molecule type" value="Genomic_DNA"/>
</dbReference>
<comment type="caution">
    <text evidence="1">The sequence shown here is derived from an EMBL/GenBank/DDBJ whole genome shotgun (WGS) entry which is preliminary data.</text>
</comment>
<sequence length="197" mass="22842">PMRWNSSYLAWNQLLKLKGHIGLLKNLLSTKSDSDSKKDFKHLKKISLYDDEWDALQDLVEILEPCAEATNYLGGSNYCIYSIMVPTLLELKKRYQPSVANDDIVDKINYEDDENLFEDATIDEEEEVQTYTPISIDLDEVKSILYNAISHYWPDLTTPNSLLPCLLDPRCKSLTFVTFDEWFATENLLHEEYSVTE</sequence>
<protein>
    <submittedName>
        <fullName evidence="1">14984_t:CDS:1</fullName>
    </submittedName>
</protein>
<reference evidence="1" key="1">
    <citation type="submission" date="2021-06" db="EMBL/GenBank/DDBJ databases">
        <authorList>
            <person name="Kallberg Y."/>
            <person name="Tangrot J."/>
            <person name="Rosling A."/>
        </authorList>
    </citation>
    <scope>NUCLEOTIDE SEQUENCE</scope>
    <source>
        <strain evidence="1">MA461A</strain>
    </source>
</reference>
<organism evidence="1 2">
    <name type="scientific">Racocetra persica</name>
    <dbReference type="NCBI Taxonomy" id="160502"/>
    <lineage>
        <taxon>Eukaryota</taxon>
        <taxon>Fungi</taxon>
        <taxon>Fungi incertae sedis</taxon>
        <taxon>Mucoromycota</taxon>
        <taxon>Glomeromycotina</taxon>
        <taxon>Glomeromycetes</taxon>
        <taxon>Diversisporales</taxon>
        <taxon>Gigasporaceae</taxon>
        <taxon>Racocetra</taxon>
    </lineage>
</organism>
<accession>A0ACA9SG81</accession>
<name>A0ACA9SG81_9GLOM</name>